<comment type="function">
    <text evidence="10">Component of the post-replicative DNA mismatch repair system (MMR).</text>
</comment>
<evidence type="ECO:0000256" key="10">
    <source>
        <dbReference type="RuleBase" id="RU003756"/>
    </source>
</evidence>
<gene>
    <name evidence="14" type="primary">BQ5605_C005g03301</name>
    <name evidence="14" type="ORF">BQ5605_C005G03301</name>
</gene>
<dbReference type="Gene3D" id="1.10.1420.10">
    <property type="match status" value="2"/>
</dbReference>
<evidence type="ECO:0000256" key="2">
    <source>
        <dbReference type="ARBA" id="ARBA00007094"/>
    </source>
</evidence>
<dbReference type="PANTHER" id="PTHR11361">
    <property type="entry name" value="DNA MISMATCH REPAIR PROTEIN MUTS FAMILY MEMBER"/>
    <property type="match status" value="1"/>
</dbReference>
<dbReference type="Pfam" id="PF01624">
    <property type="entry name" value="MutS_I"/>
    <property type="match status" value="1"/>
</dbReference>
<keyword evidence="7 10" id="KW-0234">DNA repair</keyword>
<keyword evidence="6 10" id="KW-0238">DNA-binding</keyword>
<dbReference type="InterPro" id="IPR007695">
    <property type="entry name" value="DNA_mismatch_repair_MutS-lik_N"/>
</dbReference>
<dbReference type="GO" id="GO:0005524">
    <property type="term" value="F:ATP binding"/>
    <property type="evidence" value="ECO:0007669"/>
    <property type="project" value="UniProtKB-UniRule"/>
</dbReference>
<dbReference type="InterPro" id="IPR016151">
    <property type="entry name" value="DNA_mismatch_repair_MutS_N"/>
</dbReference>
<accession>A0A2X0MDL1</accession>
<proteinExistence type="inferred from homology"/>
<keyword evidence="4 10" id="KW-0227">DNA damage</keyword>
<protein>
    <recommendedName>
        <fullName evidence="9">MutS protein homolog 3</fullName>
    </recommendedName>
</protein>
<keyword evidence="3 10" id="KW-0547">Nucleotide-binding</keyword>
<evidence type="ECO:0000256" key="11">
    <source>
        <dbReference type="SAM" id="Coils"/>
    </source>
</evidence>
<dbReference type="GO" id="GO:0005634">
    <property type="term" value="C:nucleus"/>
    <property type="evidence" value="ECO:0007669"/>
    <property type="project" value="UniProtKB-SubCell"/>
</dbReference>
<evidence type="ECO:0000256" key="4">
    <source>
        <dbReference type="ARBA" id="ARBA00022763"/>
    </source>
</evidence>
<evidence type="ECO:0000256" key="6">
    <source>
        <dbReference type="ARBA" id="ARBA00023125"/>
    </source>
</evidence>
<dbReference type="SUPFAM" id="SSF55271">
    <property type="entry name" value="DNA repair protein MutS, domain I"/>
    <property type="match status" value="1"/>
</dbReference>
<dbReference type="PANTHER" id="PTHR11361:SF122">
    <property type="entry name" value="DNA MISMATCH REPAIR PROTEIN MSH3"/>
    <property type="match status" value="1"/>
</dbReference>
<feature type="coiled-coil region" evidence="11">
    <location>
        <begin position="936"/>
        <end position="963"/>
    </location>
</feature>
<dbReference type="Pfam" id="PF05192">
    <property type="entry name" value="MutS_III"/>
    <property type="match status" value="1"/>
</dbReference>
<evidence type="ECO:0000256" key="3">
    <source>
        <dbReference type="ARBA" id="ARBA00022741"/>
    </source>
</evidence>
<evidence type="ECO:0000256" key="8">
    <source>
        <dbReference type="ARBA" id="ARBA00023242"/>
    </source>
</evidence>
<dbReference type="Gene3D" id="3.30.420.110">
    <property type="entry name" value="MutS, connector domain"/>
    <property type="match status" value="1"/>
</dbReference>
<dbReference type="GO" id="GO:0140664">
    <property type="term" value="F:ATP-dependent DNA damage sensor activity"/>
    <property type="evidence" value="ECO:0007669"/>
    <property type="project" value="InterPro"/>
</dbReference>
<dbReference type="PROSITE" id="PS00486">
    <property type="entry name" value="DNA_MISMATCH_REPAIR_2"/>
    <property type="match status" value="1"/>
</dbReference>
<feature type="domain" description="DNA mismatch repair proteins mutS family" evidence="13">
    <location>
        <begin position="1124"/>
        <end position="1140"/>
    </location>
</feature>
<evidence type="ECO:0000256" key="9">
    <source>
        <dbReference type="ARBA" id="ARBA00029792"/>
    </source>
</evidence>
<dbReference type="InterPro" id="IPR027417">
    <property type="entry name" value="P-loop_NTPase"/>
</dbReference>
<dbReference type="SMART" id="SM00534">
    <property type="entry name" value="MUTSac"/>
    <property type="match status" value="1"/>
</dbReference>
<feature type="region of interest" description="Disordered" evidence="12">
    <location>
        <begin position="1"/>
        <end position="178"/>
    </location>
</feature>
<evidence type="ECO:0000313" key="15">
    <source>
        <dbReference type="Proteomes" id="UP000249464"/>
    </source>
</evidence>
<dbReference type="STRING" id="796604.A0A2X0MDL1"/>
<dbReference type="Proteomes" id="UP000249464">
    <property type="component" value="Unassembled WGS sequence"/>
</dbReference>
<dbReference type="GO" id="GO:0006312">
    <property type="term" value="P:mitotic recombination"/>
    <property type="evidence" value="ECO:0007669"/>
    <property type="project" value="TreeGrafter"/>
</dbReference>
<dbReference type="SUPFAM" id="SSF48334">
    <property type="entry name" value="DNA repair protein MutS, domain III"/>
    <property type="match status" value="1"/>
</dbReference>
<dbReference type="InterPro" id="IPR007860">
    <property type="entry name" value="DNA_mmatch_repair_MutS_con_dom"/>
</dbReference>
<dbReference type="Pfam" id="PF05190">
    <property type="entry name" value="MutS_IV"/>
    <property type="match status" value="1"/>
</dbReference>
<dbReference type="GO" id="GO:0006298">
    <property type="term" value="P:mismatch repair"/>
    <property type="evidence" value="ECO:0007669"/>
    <property type="project" value="InterPro"/>
</dbReference>
<keyword evidence="8" id="KW-0539">Nucleus</keyword>
<dbReference type="GO" id="GO:0030983">
    <property type="term" value="F:mismatched DNA binding"/>
    <property type="evidence" value="ECO:0007669"/>
    <property type="project" value="UniProtKB-UniRule"/>
</dbReference>
<keyword evidence="5" id="KW-0067">ATP-binding</keyword>
<dbReference type="InterPro" id="IPR045076">
    <property type="entry name" value="MutS"/>
</dbReference>
<dbReference type="SMART" id="SM00533">
    <property type="entry name" value="MUTSd"/>
    <property type="match status" value="1"/>
</dbReference>
<keyword evidence="15" id="KW-1185">Reference proteome</keyword>
<name>A0A2X0MDL1_9BASI</name>
<dbReference type="Pfam" id="PF05188">
    <property type="entry name" value="MutS_II"/>
    <property type="match status" value="1"/>
</dbReference>
<feature type="compositionally biased region" description="Acidic residues" evidence="12">
    <location>
        <begin position="264"/>
        <end position="278"/>
    </location>
</feature>
<dbReference type="Gene3D" id="3.40.50.300">
    <property type="entry name" value="P-loop containing nucleotide triphosphate hydrolases"/>
    <property type="match status" value="1"/>
</dbReference>
<feature type="compositionally biased region" description="Polar residues" evidence="12">
    <location>
        <begin position="27"/>
        <end position="42"/>
    </location>
</feature>
<dbReference type="SUPFAM" id="SSF52540">
    <property type="entry name" value="P-loop containing nucleoside triphosphate hydrolases"/>
    <property type="match status" value="1"/>
</dbReference>
<evidence type="ECO:0000259" key="13">
    <source>
        <dbReference type="PROSITE" id="PS00486"/>
    </source>
</evidence>
<dbReference type="Gene3D" id="3.40.1170.10">
    <property type="entry name" value="DNA repair protein MutS, domain I"/>
    <property type="match status" value="1"/>
</dbReference>
<dbReference type="EMBL" id="FQNC01000047">
    <property type="protein sequence ID" value="SGY73537.1"/>
    <property type="molecule type" value="Genomic_DNA"/>
</dbReference>
<feature type="compositionally biased region" description="Low complexity" evidence="12">
    <location>
        <begin position="93"/>
        <end position="111"/>
    </location>
</feature>
<organism evidence="14 15">
    <name type="scientific">Microbotryum silenes-dioicae</name>
    <dbReference type="NCBI Taxonomy" id="796604"/>
    <lineage>
        <taxon>Eukaryota</taxon>
        <taxon>Fungi</taxon>
        <taxon>Dikarya</taxon>
        <taxon>Basidiomycota</taxon>
        <taxon>Pucciniomycotina</taxon>
        <taxon>Microbotryomycetes</taxon>
        <taxon>Microbotryales</taxon>
        <taxon>Microbotryaceae</taxon>
        <taxon>Microbotryum</taxon>
    </lineage>
</organism>
<dbReference type="Pfam" id="PF00488">
    <property type="entry name" value="MutS_V"/>
    <property type="match status" value="1"/>
</dbReference>
<comment type="similarity">
    <text evidence="2">Belongs to the DNA mismatch repair MutS family. MSH3 subfamily.</text>
</comment>
<reference evidence="14 15" key="1">
    <citation type="submission" date="2016-11" db="EMBL/GenBank/DDBJ databases">
        <authorList>
            <person name="Jaros S."/>
            <person name="Januszkiewicz K."/>
            <person name="Wedrychowicz H."/>
        </authorList>
    </citation>
    <scope>NUCLEOTIDE SEQUENCE [LARGE SCALE GENOMIC DNA]</scope>
</reference>
<keyword evidence="11" id="KW-0175">Coiled coil</keyword>
<dbReference type="InterPro" id="IPR000432">
    <property type="entry name" value="DNA_mismatch_repair_MutS_C"/>
</dbReference>
<comment type="subcellular location">
    <subcellularLocation>
        <location evidence="1">Nucleus</location>
    </subcellularLocation>
</comment>
<dbReference type="InterPro" id="IPR036678">
    <property type="entry name" value="MutS_con_dom_sf"/>
</dbReference>
<sequence>MVKPAKDDQSQTSISAFFRPRAPPPSTSSNARGIAANSSSSAIRGARKSDGIDGELILLDSSDDDDDVSDASRVPPRPLKRVKLESTVQGPLSSSAAFATSSSAAASSSSTNTMERREVDISQKVSRWQYKPPAPSSVSKTLQNDGAHKPSSSSSTAAVGAGGGSISNGKQRNGAFSSTMATNRLQSINLLKKKNAFLQDQDPLAAAAFESNGYDASSRHHSSTRSQSPLSPFGDGDHDDDVDDGAGTSRTKNKGKVVAKAQGDDDDEMDDGDGDDDGDAVRHSRFRKFAAQGMMAMTKSAKASGIKYTPLEQQVIALRKAHPGVLLVIEVSHRNGAEIALSTRLTHLLTPKVGYKFRFFEEDAVTASRILGIAHFPIKNMMSASIPTHRLDVHIKRLINAGQKVGVVRQKETAALKKADASTRQGPFVRALGDLYTSATYIDPLSVEPLDASSGNAATIVCLVEEARGRDEKVAIGMVAVKPSTGEVIYDEFVDGLMRSELETRLLHLQPSEVVLQPQLSKQTQSIINYLVRQQRSVSRSGFSQVYGRADSKIEWCIEWCSSGASDSTCRIDRMNKKLTIEAARKFITNFYICLKAAGASRKGKETELTRELVIGSDSEDEAEAAPSVGMNGACPSQVLDLPDLVLVALAALISHLSAFDLSTIFFHESSFEHFSSRSTMNLNGNTLQNLELLQNNTDFTLHGSLLSVLDHCHSAFGRRRLRNWICHPLISEARVLERQDAVFEIISSSSNLTISKLRGVFKGLLDLERGLVRIHFSRVSTQELLRVLQAFSRVANVFEAIDEEEERDGAPTPQSTVKSALLKQIVASLPKIKKDVDGFLSRIKSEQAKAGKKAELFHNPPDDLRKVRDCLDAVDIEMGVLLKEARKILKKPTIEFRRVAEEEFLLEIGIAESKKIVPGDWIKINSTKQYYRYRSPQIQAKMDEVNQNRERLEAAADAAFKALLQEITSTSYDAFRAVLSNLATADCLFSFAVTAIAPGYVRPTIVREPGFIKIVDGRHPVHEVLSSQPYVPSSIELGGTATKQMILTGINAGGKSSFSRSVALIALMAQIGSYVPAEECTTSLFDGIFTRMGAADEIGRGRSTFMVELSETSEILKLATRRSLVILDELGRGTSTNDGQAIAAAVLEHITTTSQARTIFITHYPSLAQLVKKYPEVISVHHMKCLEKKRDDGFTDVTFLYQVGPGLASRSHGLNVARLAELPDSVLSKALEKSQELERITQERVASRRAERLAWILRTVGEGAEIASGALLEACANALL</sequence>
<evidence type="ECO:0000256" key="12">
    <source>
        <dbReference type="SAM" id="MobiDB-lite"/>
    </source>
</evidence>
<feature type="compositionally biased region" description="Low complexity" evidence="12">
    <location>
        <begin position="149"/>
        <end position="159"/>
    </location>
</feature>
<evidence type="ECO:0000256" key="5">
    <source>
        <dbReference type="ARBA" id="ARBA00022840"/>
    </source>
</evidence>
<evidence type="ECO:0000256" key="7">
    <source>
        <dbReference type="ARBA" id="ARBA00023204"/>
    </source>
</evidence>
<evidence type="ECO:0000313" key="14">
    <source>
        <dbReference type="EMBL" id="SGY73537.1"/>
    </source>
</evidence>
<dbReference type="InterPro" id="IPR007696">
    <property type="entry name" value="DNA_mismatch_repair_MutS_core"/>
</dbReference>
<dbReference type="InterPro" id="IPR036187">
    <property type="entry name" value="DNA_mismatch_repair_MutS_sf"/>
</dbReference>
<dbReference type="InterPro" id="IPR007861">
    <property type="entry name" value="DNA_mismatch_repair_MutS_clamp"/>
</dbReference>
<feature type="region of interest" description="Disordered" evidence="12">
    <location>
        <begin position="212"/>
        <end position="280"/>
    </location>
</feature>
<evidence type="ECO:0000256" key="1">
    <source>
        <dbReference type="ARBA" id="ARBA00004123"/>
    </source>
</evidence>